<keyword evidence="3" id="KW-1185">Reference proteome</keyword>
<dbReference type="PANTHER" id="PTHR33221">
    <property type="entry name" value="WINGED HELIX-TURN-HELIX TRANSCRIPTIONAL REGULATOR, RRF2 FAMILY"/>
    <property type="match status" value="1"/>
</dbReference>
<dbReference type="AlphaFoldDB" id="A0A366I6T9"/>
<dbReference type="Pfam" id="PF02082">
    <property type="entry name" value="Rrf2"/>
    <property type="match status" value="1"/>
</dbReference>
<dbReference type="EMBL" id="QNRX01000008">
    <property type="protein sequence ID" value="RBP64512.1"/>
    <property type="molecule type" value="Genomic_DNA"/>
</dbReference>
<dbReference type="NCBIfam" id="TIGR00738">
    <property type="entry name" value="rrf2_super"/>
    <property type="match status" value="1"/>
</dbReference>
<dbReference type="GO" id="GO:0005829">
    <property type="term" value="C:cytosol"/>
    <property type="evidence" value="ECO:0007669"/>
    <property type="project" value="TreeGrafter"/>
</dbReference>
<dbReference type="GO" id="GO:0003700">
    <property type="term" value="F:DNA-binding transcription factor activity"/>
    <property type="evidence" value="ECO:0007669"/>
    <property type="project" value="TreeGrafter"/>
</dbReference>
<keyword evidence="1" id="KW-0238">DNA-binding</keyword>
<dbReference type="GO" id="GO:0003677">
    <property type="term" value="F:DNA binding"/>
    <property type="evidence" value="ECO:0007669"/>
    <property type="project" value="UniProtKB-KW"/>
</dbReference>
<dbReference type="SUPFAM" id="SSF46785">
    <property type="entry name" value="Winged helix' DNA-binding domain"/>
    <property type="match status" value="1"/>
</dbReference>
<comment type="caution">
    <text evidence="2">The sequence shown here is derived from an EMBL/GenBank/DDBJ whole genome shotgun (WGS) entry which is preliminary data.</text>
</comment>
<evidence type="ECO:0000313" key="3">
    <source>
        <dbReference type="Proteomes" id="UP000253490"/>
    </source>
</evidence>
<dbReference type="RefSeq" id="WP_113920659.1">
    <property type="nucleotide sequence ID" value="NZ_QNRX01000008.1"/>
</dbReference>
<evidence type="ECO:0000313" key="2">
    <source>
        <dbReference type="EMBL" id="RBP64512.1"/>
    </source>
</evidence>
<dbReference type="PANTHER" id="PTHR33221:SF5">
    <property type="entry name" value="HTH-TYPE TRANSCRIPTIONAL REGULATOR ISCR"/>
    <property type="match status" value="1"/>
</dbReference>
<dbReference type="Proteomes" id="UP000253490">
    <property type="component" value="Unassembled WGS sequence"/>
</dbReference>
<dbReference type="InterPro" id="IPR000944">
    <property type="entry name" value="Tscrpt_reg_Rrf2"/>
</dbReference>
<dbReference type="InterPro" id="IPR036390">
    <property type="entry name" value="WH_DNA-bd_sf"/>
</dbReference>
<dbReference type="OrthoDB" id="9808360at2"/>
<name>A0A366I6T9_9FIRM</name>
<proteinExistence type="predicted"/>
<sequence length="144" mass="16067">MKISTKGRYGLRAIIDLALNSNGEHVSLVNIAERQDISKNYLEQVFSTLRKADIVKSVKGAQGGYELAKDPSEITAGEILRALEGSLSVVNPSNENESNTIEKCIKKNVWNKIDESVNTVIDNTTLEDLINEYKKDSDVIMYYI</sequence>
<dbReference type="FunFam" id="1.10.10.10:FF:000164">
    <property type="entry name" value="Transcriptional regulator, Rrf2 family"/>
    <property type="match status" value="1"/>
</dbReference>
<accession>A0A366I6T9</accession>
<dbReference type="InterPro" id="IPR036388">
    <property type="entry name" value="WH-like_DNA-bd_sf"/>
</dbReference>
<reference evidence="2 3" key="1">
    <citation type="submission" date="2018-06" db="EMBL/GenBank/DDBJ databases">
        <title>Genomic Encyclopedia of Type Strains, Phase IV (KMG-IV): sequencing the most valuable type-strain genomes for metagenomic binning, comparative biology and taxonomic classification.</title>
        <authorList>
            <person name="Goeker M."/>
        </authorList>
    </citation>
    <scope>NUCLEOTIDE SEQUENCE [LARGE SCALE GENOMIC DNA]</scope>
    <source>
        <strain evidence="2 3">DSM 22112</strain>
    </source>
</reference>
<evidence type="ECO:0000256" key="1">
    <source>
        <dbReference type="ARBA" id="ARBA00023125"/>
    </source>
</evidence>
<organism evidence="2 3">
    <name type="scientific">Alkalibaculum bacchi</name>
    <dbReference type="NCBI Taxonomy" id="645887"/>
    <lineage>
        <taxon>Bacteria</taxon>
        <taxon>Bacillati</taxon>
        <taxon>Bacillota</taxon>
        <taxon>Clostridia</taxon>
        <taxon>Eubacteriales</taxon>
        <taxon>Eubacteriaceae</taxon>
        <taxon>Alkalibaculum</taxon>
    </lineage>
</organism>
<dbReference type="Gene3D" id="1.10.10.10">
    <property type="entry name" value="Winged helix-like DNA-binding domain superfamily/Winged helix DNA-binding domain"/>
    <property type="match status" value="1"/>
</dbReference>
<gene>
    <name evidence="2" type="ORF">DES36_108137</name>
</gene>
<protein>
    <submittedName>
        <fullName evidence="2">BadM/Rrf2 family transcriptional regulator</fullName>
    </submittedName>
</protein>
<dbReference type="PROSITE" id="PS51197">
    <property type="entry name" value="HTH_RRF2_2"/>
    <property type="match status" value="1"/>
</dbReference>